<proteinExistence type="predicted"/>
<gene>
    <name evidence="1" type="ORF">P5627_21925</name>
</gene>
<reference evidence="1" key="1">
    <citation type="submission" date="2025-02" db="EMBL/GenBank/DDBJ databases">
        <title>Complete genome sequences of 52 Bacillus and Priestia strains isolated from West-African fermentations and 26 reference strains from the DSMZ collection.</title>
        <authorList>
            <person name="Wiedenbein E.S."/>
            <person name="Canoy T.S."/>
            <person name="Hui Y."/>
            <person name="Parkouda C."/>
            <person name="Dawende C."/>
            <person name="Ametefe E."/>
            <person name="Jespersen L."/>
            <person name="Nielsen D.S."/>
        </authorList>
    </citation>
    <scope>NUCLEOTIDE SEQUENCE</scope>
    <source>
        <strain evidence="1">PRO33</strain>
    </source>
</reference>
<dbReference type="Proteomes" id="UP001218488">
    <property type="component" value="Chromosome"/>
</dbReference>
<name>A0AC61ZVK6_BACIA</name>
<evidence type="ECO:0000313" key="1">
    <source>
        <dbReference type="EMBL" id="XRL54627.1"/>
    </source>
</evidence>
<organism evidence="1 2">
    <name type="scientific">Bacillus safensis</name>
    <dbReference type="NCBI Taxonomy" id="561879"/>
    <lineage>
        <taxon>Bacteria</taxon>
        <taxon>Bacillati</taxon>
        <taxon>Bacillota</taxon>
        <taxon>Bacilli</taxon>
        <taxon>Bacillales</taxon>
        <taxon>Bacillaceae</taxon>
        <taxon>Bacillus</taxon>
    </lineage>
</organism>
<accession>A0AC61ZVK6</accession>
<dbReference type="EMBL" id="CP121752">
    <property type="protein sequence ID" value="XRL54627.1"/>
    <property type="molecule type" value="Genomic_DNA"/>
</dbReference>
<evidence type="ECO:0000313" key="2">
    <source>
        <dbReference type="Proteomes" id="UP001218488"/>
    </source>
</evidence>
<sequence length="71" mass="8415">MKRKIVISLSLFCTILGGAFLIDRNDQKRWQAGSEWPLFSEHLLHMSYQETKLYPFQPREYLRIVLADADE</sequence>
<protein>
    <submittedName>
        <fullName evidence="1">Uncharacterized protein</fullName>
    </submittedName>
</protein>